<keyword evidence="4 6" id="KW-1133">Transmembrane helix</keyword>
<dbReference type="PANTHER" id="PTHR42770">
    <property type="entry name" value="AMINO ACID TRANSPORTER-RELATED"/>
    <property type="match status" value="1"/>
</dbReference>
<comment type="caution">
    <text evidence="7">The sequence shown here is derived from an EMBL/GenBank/DDBJ whole genome shotgun (WGS) entry which is preliminary data.</text>
</comment>
<dbReference type="PIRSF" id="PIRSF006060">
    <property type="entry name" value="AA_transporter"/>
    <property type="match status" value="1"/>
</dbReference>
<evidence type="ECO:0000256" key="1">
    <source>
        <dbReference type="ARBA" id="ARBA00004651"/>
    </source>
</evidence>
<evidence type="ECO:0000256" key="6">
    <source>
        <dbReference type="SAM" id="Phobius"/>
    </source>
</evidence>
<evidence type="ECO:0000256" key="4">
    <source>
        <dbReference type="ARBA" id="ARBA00022989"/>
    </source>
</evidence>
<gene>
    <name evidence="7" type="ORF">GC250_10545</name>
</gene>
<feature type="transmembrane region" description="Helical" evidence="6">
    <location>
        <begin position="385"/>
        <end position="407"/>
    </location>
</feature>
<feature type="transmembrane region" description="Helical" evidence="6">
    <location>
        <begin position="38"/>
        <end position="58"/>
    </location>
</feature>
<dbReference type="PANTHER" id="PTHR42770:SF7">
    <property type="entry name" value="MEMBRANE PROTEIN"/>
    <property type="match status" value="1"/>
</dbReference>
<feature type="transmembrane region" description="Helical" evidence="6">
    <location>
        <begin position="259"/>
        <end position="284"/>
    </location>
</feature>
<feature type="transmembrane region" description="Helical" evidence="6">
    <location>
        <begin position="305"/>
        <end position="323"/>
    </location>
</feature>
<dbReference type="RefSeq" id="WP_156017571.1">
    <property type="nucleotide sequence ID" value="NZ_WGGD01000005.1"/>
</dbReference>
<dbReference type="Proteomes" id="UP000470772">
    <property type="component" value="Unassembled WGS sequence"/>
</dbReference>
<evidence type="ECO:0000256" key="5">
    <source>
        <dbReference type="ARBA" id="ARBA00023136"/>
    </source>
</evidence>
<keyword evidence="3 6" id="KW-0812">Transmembrane</keyword>
<protein>
    <submittedName>
        <fullName evidence="7">Amino acid permease</fullName>
    </submittedName>
</protein>
<feature type="transmembrane region" description="Helical" evidence="6">
    <location>
        <begin position="109"/>
        <end position="131"/>
    </location>
</feature>
<keyword evidence="5 6" id="KW-0472">Membrane</keyword>
<dbReference type="AlphaFoldDB" id="A0A6A9QNX9"/>
<comment type="subcellular location">
    <subcellularLocation>
        <location evidence="1">Cell membrane</location>
        <topology evidence="1">Multi-pass membrane protein</topology>
    </subcellularLocation>
</comment>
<feature type="transmembrane region" description="Helical" evidence="6">
    <location>
        <begin position="217"/>
        <end position="239"/>
    </location>
</feature>
<feature type="transmembrane region" description="Helical" evidence="6">
    <location>
        <begin position="360"/>
        <end position="379"/>
    </location>
</feature>
<dbReference type="InterPro" id="IPR002293">
    <property type="entry name" value="AA/rel_permease1"/>
</dbReference>
<evidence type="ECO:0000256" key="3">
    <source>
        <dbReference type="ARBA" id="ARBA00022692"/>
    </source>
</evidence>
<dbReference type="EMBL" id="WGGD01000005">
    <property type="protein sequence ID" value="MUN29859.1"/>
    <property type="molecule type" value="Genomic_DNA"/>
</dbReference>
<accession>A0A6A9QNX9</accession>
<feature type="transmembrane region" description="Helical" evidence="6">
    <location>
        <begin position="143"/>
        <end position="167"/>
    </location>
</feature>
<evidence type="ECO:0000313" key="8">
    <source>
        <dbReference type="Proteomes" id="UP000470772"/>
    </source>
</evidence>
<sequence>MSERKLTLWDAVGIGLGNIIGAGIFVMAGSTIDLAGPGALISFLFTAMIAFSVALNSAELSSEFPDKEGGVYTFAKETMGNTVGFLVGWMRMISYVFSGSAVALGFASYVFPSISIPIAGTLIIMLSLVYSRGLKIASELEKYISLINVAGLLIFAIVILSVSTFSISHFTPVAPHGINGILEASSLAFFAYSGFNTVATLTPSVKDGVRNVPRAIILSLSISSIIYILIVFSMLYGVPWQKFGVQGDPLRFALMLVHAPYWTVAIVSGVALLSTFSVTLSLIIASVRTTEQMVKDKLIPRTGRFTLPAISSFMILSLFFGNVEVLGLISNFGTIFSYLITPLAVFIGRKRLKPTFRSPFYPWVQLFSLMSSLVIMSVLGDESLVVGLVSLLIGLIIHVLHVEINFFERERSKK</sequence>
<evidence type="ECO:0000256" key="2">
    <source>
        <dbReference type="ARBA" id="ARBA00022475"/>
    </source>
</evidence>
<keyword evidence="8" id="KW-1185">Reference proteome</keyword>
<name>A0A6A9QNX9_SULME</name>
<dbReference type="GO" id="GO:0022857">
    <property type="term" value="F:transmembrane transporter activity"/>
    <property type="evidence" value="ECO:0007669"/>
    <property type="project" value="InterPro"/>
</dbReference>
<dbReference type="InterPro" id="IPR050367">
    <property type="entry name" value="APC_superfamily"/>
</dbReference>
<proteinExistence type="predicted"/>
<evidence type="ECO:0000313" key="7">
    <source>
        <dbReference type="EMBL" id="MUN29859.1"/>
    </source>
</evidence>
<feature type="transmembrane region" description="Helical" evidence="6">
    <location>
        <begin position="79"/>
        <end position="97"/>
    </location>
</feature>
<dbReference type="Gene3D" id="1.20.1740.10">
    <property type="entry name" value="Amino acid/polyamine transporter I"/>
    <property type="match status" value="1"/>
</dbReference>
<keyword evidence="2" id="KW-1003">Cell membrane</keyword>
<feature type="transmembrane region" description="Helical" evidence="6">
    <location>
        <begin position="12"/>
        <end position="32"/>
    </location>
</feature>
<reference evidence="7 8" key="1">
    <citation type="submission" date="2019-10" db="EMBL/GenBank/DDBJ databases">
        <title>Sequencing and Assembly of Multiple Reported Metal-Biooxidizing Members of the Extremely Thermoacidophilic Archaeal Family Sulfolobaceae.</title>
        <authorList>
            <person name="Counts J.A."/>
            <person name="Kelly R.M."/>
        </authorList>
    </citation>
    <scope>NUCLEOTIDE SEQUENCE [LARGE SCALE GENOMIC DNA]</scope>
    <source>
        <strain evidence="7 8">DSM 6482</strain>
    </source>
</reference>
<organism evidence="7 8">
    <name type="scientific">Sulfuracidifex metallicus DSM 6482 = JCM 9184</name>
    <dbReference type="NCBI Taxonomy" id="523847"/>
    <lineage>
        <taxon>Archaea</taxon>
        <taxon>Thermoproteota</taxon>
        <taxon>Thermoprotei</taxon>
        <taxon>Sulfolobales</taxon>
        <taxon>Sulfolobaceae</taxon>
        <taxon>Sulfuracidifex</taxon>
    </lineage>
</organism>
<dbReference type="GO" id="GO:0005886">
    <property type="term" value="C:plasma membrane"/>
    <property type="evidence" value="ECO:0007669"/>
    <property type="project" value="UniProtKB-SubCell"/>
</dbReference>
<dbReference type="Pfam" id="PF13520">
    <property type="entry name" value="AA_permease_2"/>
    <property type="match status" value="1"/>
</dbReference>
<feature type="transmembrane region" description="Helical" evidence="6">
    <location>
        <begin position="329"/>
        <end position="348"/>
    </location>
</feature>
<feature type="transmembrane region" description="Helical" evidence="6">
    <location>
        <begin position="187"/>
        <end position="205"/>
    </location>
</feature>